<evidence type="ECO:0000313" key="1">
    <source>
        <dbReference type="EMBL" id="HIU10188.1"/>
    </source>
</evidence>
<dbReference type="InterPro" id="IPR022555">
    <property type="entry name" value="DUF2577"/>
</dbReference>
<organism evidence="1 2">
    <name type="scientific">Candidatus Avidehalobacter gallistercoris</name>
    <dbReference type="NCBI Taxonomy" id="2840694"/>
    <lineage>
        <taxon>Bacteria</taxon>
        <taxon>Bacillati</taxon>
        <taxon>Bacillota</taxon>
        <taxon>Clostridia</taxon>
        <taxon>Eubacteriales</taxon>
        <taxon>Peptococcaceae</taxon>
        <taxon>Peptococcaceae incertae sedis</taxon>
        <taxon>Candidatus Avidehalobacter</taxon>
    </lineage>
</organism>
<reference evidence="1" key="2">
    <citation type="journal article" date="2021" name="PeerJ">
        <title>Extensive microbial diversity within the chicken gut microbiome revealed by metagenomics and culture.</title>
        <authorList>
            <person name="Gilroy R."/>
            <person name="Ravi A."/>
            <person name="Getino M."/>
            <person name="Pursley I."/>
            <person name="Horton D.L."/>
            <person name="Alikhan N.F."/>
            <person name="Baker D."/>
            <person name="Gharbi K."/>
            <person name="Hall N."/>
            <person name="Watson M."/>
            <person name="Adriaenssens E.M."/>
            <person name="Foster-Nyarko E."/>
            <person name="Jarju S."/>
            <person name="Secka A."/>
            <person name="Antonio M."/>
            <person name="Oren A."/>
            <person name="Chaudhuri R.R."/>
            <person name="La Ragione R."/>
            <person name="Hildebrand F."/>
            <person name="Pallen M.J."/>
        </authorList>
    </citation>
    <scope>NUCLEOTIDE SEQUENCE</scope>
    <source>
        <strain evidence="1">2830</strain>
    </source>
</reference>
<sequence>MSAFNGLAEVLLKLSERMSEAADGVSFAFGQVVRGEGLTVQLESRLLLPSDVLVLTDPVIESVEPILDENDRPTGVYNVLDNLSIGDRVLLAKIQGGQYYVILSKCYAVESDSV</sequence>
<gene>
    <name evidence="1" type="ORF">IAB00_02935</name>
</gene>
<evidence type="ECO:0000313" key="2">
    <source>
        <dbReference type="Proteomes" id="UP000824124"/>
    </source>
</evidence>
<comment type="caution">
    <text evidence="1">The sequence shown here is derived from an EMBL/GenBank/DDBJ whole genome shotgun (WGS) entry which is preliminary data.</text>
</comment>
<accession>A0A9D1HLN6</accession>
<proteinExistence type="predicted"/>
<dbReference type="EMBL" id="DVMH01000018">
    <property type="protein sequence ID" value="HIU10188.1"/>
    <property type="molecule type" value="Genomic_DNA"/>
</dbReference>
<dbReference type="Pfam" id="PF10844">
    <property type="entry name" value="DUF2577"/>
    <property type="match status" value="1"/>
</dbReference>
<reference evidence="1" key="1">
    <citation type="submission" date="2020-10" db="EMBL/GenBank/DDBJ databases">
        <authorList>
            <person name="Gilroy R."/>
        </authorList>
    </citation>
    <scope>NUCLEOTIDE SEQUENCE</scope>
    <source>
        <strain evidence="1">2830</strain>
    </source>
</reference>
<protein>
    <submittedName>
        <fullName evidence="1">DUF2577 family protein</fullName>
    </submittedName>
</protein>
<dbReference type="AlphaFoldDB" id="A0A9D1HLN6"/>
<dbReference type="Proteomes" id="UP000824124">
    <property type="component" value="Unassembled WGS sequence"/>
</dbReference>
<name>A0A9D1HLN6_9FIRM</name>